<dbReference type="SUPFAM" id="SSF103506">
    <property type="entry name" value="Mitochondrial carrier"/>
    <property type="match status" value="1"/>
</dbReference>
<comment type="subcellular location">
    <subcellularLocation>
        <location evidence="1">Mitochondrion inner membrane</location>
        <topology evidence="1">Multi-pass membrane protein</topology>
    </subcellularLocation>
</comment>
<evidence type="ECO:0000256" key="10">
    <source>
        <dbReference type="SAM" id="Phobius"/>
    </source>
</evidence>
<evidence type="ECO:0000313" key="11">
    <source>
        <dbReference type="EMBL" id="MBY20066.1"/>
    </source>
</evidence>
<keyword evidence="9" id="KW-0813">Transport</keyword>
<evidence type="ECO:0000256" key="3">
    <source>
        <dbReference type="ARBA" id="ARBA00022692"/>
    </source>
</evidence>
<comment type="similarity">
    <text evidence="2 9">Belongs to the mitochondrial carrier (TC 2.A.29) family.</text>
</comment>
<keyword evidence="5 10" id="KW-1133">Transmembrane helix</keyword>
<keyword evidence="6" id="KW-0496">Mitochondrion</keyword>
<name>A0A2S2NTJ0_SCHGA</name>
<evidence type="ECO:0000256" key="7">
    <source>
        <dbReference type="ARBA" id="ARBA00023136"/>
    </source>
</evidence>
<dbReference type="PANTHER" id="PTHR45678:SF5">
    <property type="entry name" value="AT03939P-RELATED"/>
    <property type="match status" value="1"/>
</dbReference>
<dbReference type="EMBL" id="GGMR01007447">
    <property type="protein sequence ID" value="MBY20066.1"/>
    <property type="molecule type" value="Transcribed_RNA"/>
</dbReference>
<feature type="transmembrane region" description="Helical" evidence="10">
    <location>
        <begin position="31"/>
        <end position="51"/>
    </location>
</feature>
<protein>
    <submittedName>
        <fullName evidence="11">Mitochondrial glutamate carrier 2</fullName>
    </submittedName>
</protein>
<evidence type="ECO:0000256" key="2">
    <source>
        <dbReference type="ARBA" id="ARBA00006375"/>
    </source>
</evidence>
<dbReference type="InterPro" id="IPR018108">
    <property type="entry name" value="MCP_transmembrane"/>
</dbReference>
<dbReference type="GO" id="GO:0005313">
    <property type="term" value="F:L-glutamate transmembrane transporter activity"/>
    <property type="evidence" value="ECO:0007669"/>
    <property type="project" value="TreeGrafter"/>
</dbReference>
<feature type="transmembrane region" description="Helical" evidence="10">
    <location>
        <begin position="91"/>
        <end position="117"/>
    </location>
</feature>
<dbReference type="PROSITE" id="PS50920">
    <property type="entry name" value="SOLCAR"/>
    <property type="match status" value="1"/>
</dbReference>
<sequence length="127" mass="13836">MRDVTFSIIYFPMFARLNALGPRKKDGSGDAVFWCSFVSGCVAGSSAALAVNPIDVIKTRLQAIKKSDAEVEYKGVVDCFMKTLRNEGPLAFFRGGACRMIVIAPLFGIAQTVYYLGVAERIMGVNK</sequence>
<dbReference type="Gene3D" id="1.50.40.10">
    <property type="entry name" value="Mitochondrial carrier domain"/>
    <property type="match status" value="1"/>
</dbReference>
<evidence type="ECO:0000256" key="1">
    <source>
        <dbReference type="ARBA" id="ARBA00004448"/>
    </source>
</evidence>
<evidence type="ECO:0000256" key="4">
    <source>
        <dbReference type="ARBA" id="ARBA00022792"/>
    </source>
</evidence>
<evidence type="ECO:0000256" key="5">
    <source>
        <dbReference type="ARBA" id="ARBA00022989"/>
    </source>
</evidence>
<dbReference type="Pfam" id="PF00153">
    <property type="entry name" value="Mito_carr"/>
    <property type="match status" value="1"/>
</dbReference>
<proteinExistence type="inferred from homology"/>
<dbReference type="InterPro" id="IPR051028">
    <property type="entry name" value="Mito_Solute_Carrier"/>
</dbReference>
<dbReference type="GO" id="GO:0015183">
    <property type="term" value="F:L-aspartate transmembrane transporter activity"/>
    <property type="evidence" value="ECO:0007669"/>
    <property type="project" value="TreeGrafter"/>
</dbReference>
<keyword evidence="7 8" id="KW-0472">Membrane</keyword>
<dbReference type="GO" id="GO:0043490">
    <property type="term" value="P:malate-aspartate shuttle"/>
    <property type="evidence" value="ECO:0007669"/>
    <property type="project" value="TreeGrafter"/>
</dbReference>
<keyword evidence="4" id="KW-0999">Mitochondrion inner membrane</keyword>
<feature type="repeat" description="Solcar" evidence="8">
    <location>
        <begin position="31"/>
        <end position="120"/>
    </location>
</feature>
<keyword evidence="3 8" id="KW-0812">Transmembrane</keyword>
<dbReference type="InterPro" id="IPR023395">
    <property type="entry name" value="MCP_dom_sf"/>
</dbReference>
<evidence type="ECO:0000256" key="8">
    <source>
        <dbReference type="PROSITE-ProRule" id="PRU00282"/>
    </source>
</evidence>
<reference evidence="11" key="1">
    <citation type="submission" date="2018-04" db="EMBL/GenBank/DDBJ databases">
        <title>Transcriptome of Schizaphis graminum biotype I.</title>
        <authorList>
            <person name="Scully E.D."/>
            <person name="Geib S.M."/>
            <person name="Palmer N.A."/>
            <person name="Koch K."/>
            <person name="Bradshaw J."/>
            <person name="Heng-Moss T."/>
            <person name="Sarath G."/>
        </authorList>
    </citation>
    <scope>NUCLEOTIDE SEQUENCE</scope>
</reference>
<gene>
    <name evidence="11" type="primary">Slc25a18</name>
    <name evidence="11" type="ORF">g.40194</name>
</gene>
<dbReference type="GO" id="GO:0005743">
    <property type="term" value="C:mitochondrial inner membrane"/>
    <property type="evidence" value="ECO:0007669"/>
    <property type="project" value="UniProtKB-SubCell"/>
</dbReference>
<organism evidence="11">
    <name type="scientific">Schizaphis graminum</name>
    <name type="common">Green bug aphid</name>
    <dbReference type="NCBI Taxonomy" id="13262"/>
    <lineage>
        <taxon>Eukaryota</taxon>
        <taxon>Metazoa</taxon>
        <taxon>Ecdysozoa</taxon>
        <taxon>Arthropoda</taxon>
        <taxon>Hexapoda</taxon>
        <taxon>Insecta</taxon>
        <taxon>Pterygota</taxon>
        <taxon>Neoptera</taxon>
        <taxon>Paraneoptera</taxon>
        <taxon>Hemiptera</taxon>
        <taxon>Sternorrhyncha</taxon>
        <taxon>Aphidomorpha</taxon>
        <taxon>Aphidoidea</taxon>
        <taxon>Aphididae</taxon>
        <taxon>Aphidini</taxon>
        <taxon>Schizaphis</taxon>
    </lineage>
</organism>
<evidence type="ECO:0000256" key="6">
    <source>
        <dbReference type="ARBA" id="ARBA00023128"/>
    </source>
</evidence>
<evidence type="ECO:0000256" key="9">
    <source>
        <dbReference type="RuleBase" id="RU000488"/>
    </source>
</evidence>
<dbReference type="AlphaFoldDB" id="A0A2S2NTJ0"/>
<accession>A0A2S2NTJ0</accession>
<dbReference type="PANTHER" id="PTHR45678">
    <property type="entry name" value="MITOCHONDRIAL 2-OXODICARBOXYLATE CARRIER 1-RELATED"/>
    <property type="match status" value="1"/>
</dbReference>